<dbReference type="Pfam" id="PF00069">
    <property type="entry name" value="Pkinase"/>
    <property type="match status" value="1"/>
</dbReference>
<feature type="compositionally biased region" description="Polar residues" evidence="3">
    <location>
        <begin position="424"/>
        <end position="435"/>
    </location>
</feature>
<dbReference type="SUPFAM" id="SSF82185">
    <property type="entry name" value="Histone H3 K4-specific methyltransferase SET7/9 N-terminal domain"/>
    <property type="match status" value="2"/>
</dbReference>
<dbReference type="PROSITE" id="PS00107">
    <property type="entry name" value="PROTEIN_KINASE_ATP"/>
    <property type="match status" value="1"/>
</dbReference>
<keyword evidence="2" id="KW-0547">Nucleotide-binding</keyword>
<dbReference type="PROSITE" id="PS00109">
    <property type="entry name" value="PROTEIN_KINASE_TYR"/>
    <property type="match status" value="1"/>
</dbReference>
<dbReference type="SMART" id="SM00698">
    <property type="entry name" value="MORN"/>
    <property type="match status" value="5"/>
</dbReference>
<comment type="caution">
    <text evidence="5">The sequence shown here is derived from an EMBL/GenBank/DDBJ whole genome shotgun (WGS) entry which is preliminary data.</text>
</comment>
<feature type="compositionally biased region" description="Pro residues" evidence="3">
    <location>
        <begin position="460"/>
        <end position="475"/>
    </location>
</feature>
<feature type="compositionally biased region" description="Polar residues" evidence="3">
    <location>
        <begin position="836"/>
        <end position="866"/>
    </location>
</feature>
<evidence type="ECO:0000256" key="1">
    <source>
        <dbReference type="ARBA" id="ARBA00022737"/>
    </source>
</evidence>
<keyword evidence="6" id="KW-1185">Reference proteome</keyword>
<proteinExistence type="predicted"/>
<feature type="compositionally biased region" description="Low complexity" evidence="3">
    <location>
        <begin position="626"/>
        <end position="639"/>
    </location>
</feature>
<sequence length="866" mass="94513">MVNDFNQKTALRTRRMPFRPTTESDAEHSANVLPVGTHLGEFEVLDLIGEGGFGIVYLAYDHSLERQVALKEYMPSGLAMRTTRLAVTVRSQHNVETFTAGLKSFINEAKMLAQFDSPSLVKVHRFWEGNGTAYMVMPFYEGITLKQALKQRRITPSESWVRVLLGDLFDAIEIIHRGQCLHRDIAPDNILLLKDGRPLLLDFGAARRVIGDLTQCLTAILKPGYAPIEQYADIAGLRQGPWTDIYALSAVVYYLIAGKAPPPAVARMVHDELVPAREVGKGRYSAGFLAAIDKALSVKPEQRFRSIGELRHALDIMEAPPRTLPQSDPGFTTTMVRSPDMDPVRTQMPLDMMQDVRTRIAPPVTQRSERQRSQPQPAGRPPTRGSSYGKREWSILGILLTAGVASGIYLGTGSSWRGLGAGSGSSTAMESSGASETPDEKEERKPPSYTLKPVETRPAQPLPPPVAKAPVPAPAPVLQETPRIGDAPPAPSTTREDDAWQKASSSDKPGAYEKYLKEFPRGRYAAVARLRLDSIKQSKETPSSSEEDLWTASTTVHTQTSYETYLKKYPKGRYAALAKDRIASFKQPDRTEREEPVPAVPPAASVKKETPPPIAAAPAPTPAPAAPQAAPVPAASAPAVTEHKPPEPADRVASIKPPERVVTPPPKSALESRPATPAGTETPTASARKPLVLDDQTMVGNFSVDPKSGAVSGTGKITWTNGNQFEGTLVRGMKEGKGRFVWSNGQRYSGDWARDMPNGRGTITFADGSRYEGEVRDGMPNGRGATRFKSGDVYDGNWLRGKSHGQGRYTWANGSYWEGEFRDDKRTENGKMVFAEQSQKNPEADTPANNTQNAGRRNVANESSGY</sequence>
<feature type="compositionally biased region" description="Low complexity" evidence="3">
    <location>
        <begin position="674"/>
        <end position="687"/>
    </location>
</feature>
<dbReference type="EMBL" id="LSTO01000001">
    <property type="protein sequence ID" value="OWW21427.1"/>
    <property type="molecule type" value="Genomic_DNA"/>
</dbReference>
<dbReference type="OrthoDB" id="9801841at2"/>
<dbReference type="Proteomes" id="UP000197535">
    <property type="component" value="Unassembled WGS sequence"/>
</dbReference>
<evidence type="ECO:0000259" key="4">
    <source>
        <dbReference type="PROSITE" id="PS50011"/>
    </source>
</evidence>
<feature type="region of interest" description="Disordered" evidence="3">
    <location>
        <begin position="535"/>
        <end position="557"/>
    </location>
</feature>
<feature type="region of interest" description="Disordered" evidence="3">
    <location>
        <begin position="585"/>
        <end position="691"/>
    </location>
</feature>
<dbReference type="PANTHER" id="PTHR43215:SF14">
    <property type="entry name" value="RADIAL SPOKE HEAD 1 HOMOLOG"/>
    <property type="match status" value="1"/>
</dbReference>
<evidence type="ECO:0000313" key="6">
    <source>
        <dbReference type="Proteomes" id="UP000197535"/>
    </source>
</evidence>
<dbReference type="GO" id="GO:0005524">
    <property type="term" value="F:ATP binding"/>
    <property type="evidence" value="ECO:0007669"/>
    <property type="project" value="UniProtKB-UniRule"/>
</dbReference>
<dbReference type="SUPFAM" id="SSF56112">
    <property type="entry name" value="Protein kinase-like (PK-like)"/>
    <property type="match status" value="1"/>
</dbReference>
<dbReference type="InterPro" id="IPR003409">
    <property type="entry name" value="MORN"/>
</dbReference>
<dbReference type="InterPro" id="IPR000719">
    <property type="entry name" value="Prot_kinase_dom"/>
</dbReference>
<feature type="binding site" evidence="2">
    <location>
        <position position="71"/>
    </location>
    <ligand>
        <name>ATP</name>
        <dbReference type="ChEBI" id="CHEBI:30616"/>
    </ligand>
</feature>
<dbReference type="AlphaFoldDB" id="A0A254TH02"/>
<evidence type="ECO:0000313" key="5">
    <source>
        <dbReference type="EMBL" id="OWW21427.1"/>
    </source>
</evidence>
<feature type="region of interest" description="Disordered" evidence="3">
    <location>
        <begin position="828"/>
        <end position="866"/>
    </location>
</feature>
<keyword evidence="2" id="KW-0067">ATP-binding</keyword>
<feature type="compositionally biased region" description="Polar residues" evidence="3">
    <location>
        <begin position="324"/>
        <end position="336"/>
    </location>
</feature>
<feature type="compositionally biased region" description="Pro residues" evidence="3">
    <location>
        <begin position="611"/>
        <end position="625"/>
    </location>
</feature>
<protein>
    <recommendedName>
        <fullName evidence="4">Protein kinase domain-containing protein</fullName>
    </recommendedName>
</protein>
<name>A0A254TH02_9BURK</name>
<evidence type="ECO:0000256" key="2">
    <source>
        <dbReference type="PROSITE-ProRule" id="PRU10141"/>
    </source>
</evidence>
<dbReference type="GO" id="GO:0005829">
    <property type="term" value="C:cytosol"/>
    <property type="evidence" value="ECO:0007669"/>
    <property type="project" value="TreeGrafter"/>
</dbReference>
<dbReference type="InterPro" id="IPR008266">
    <property type="entry name" value="Tyr_kinase_AS"/>
</dbReference>
<dbReference type="PROSITE" id="PS50011">
    <property type="entry name" value="PROTEIN_KINASE_DOM"/>
    <property type="match status" value="1"/>
</dbReference>
<reference evidence="5 6" key="1">
    <citation type="submission" date="2016-02" db="EMBL/GenBank/DDBJ databases">
        <authorList>
            <person name="Wen L."/>
            <person name="He K."/>
            <person name="Yang H."/>
        </authorList>
    </citation>
    <scope>NUCLEOTIDE SEQUENCE [LARGE SCALE GENOMIC DNA]</scope>
    <source>
        <strain evidence="5 6">TSA40</strain>
    </source>
</reference>
<dbReference type="SMART" id="SM00219">
    <property type="entry name" value="TyrKc"/>
    <property type="match status" value="1"/>
</dbReference>
<dbReference type="PANTHER" id="PTHR43215">
    <property type="entry name" value="RADIAL SPOKE HEAD 1 HOMOLOG"/>
    <property type="match status" value="1"/>
</dbReference>
<feature type="compositionally biased region" description="Basic and acidic residues" evidence="3">
    <location>
        <begin position="641"/>
        <end position="650"/>
    </location>
</feature>
<gene>
    <name evidence="5" type="ORF">AYR66_19990</name>
</gene>
<keyword evidence="1" id="KW-0677">Repeat</keyword>
<dbReference type="Gene3D" id="2.20.110.10">
    <property type="entry name" value="Histone H3 K4-specific methyltransferase SET7/9 N-terminal domain"/>
    <property type="match status" value="2"/>
</dbReference>
<dbReference type="Pfam" id="PF02493">
    <property type="entry name" value="MORN"/>
    <property type="match status" value="5"/>
</dbReference>
<dbReference type="GO" id="GO:0004713">
    <property type="term" value="F:protein tyrosine kinase activity"/>
    <property type="evidence" value="ECO:0007669"/>
    <property type="project" value="InterPro"/>
</dbReference>
<feature type="region of interest" description="Disordered" evidence="3">
    <location>
        <begin position="419"/>
        <end position="511"/>
    </location>
</feature>
<feature type="domain" description="Protein kinase" evidence="4">
    <location>
        <begin position="42"/>
        <end position="315"/>
    </location>
</feature>
<dbReference type="CDD" id="cd14014">
    <property type="entry name" value="STKc_PknB_like"/>
    <property type="match status" value="1"/>
</dbReference>
<feature type="region of interest" description="Disordered" evidence="3">
    <location>
        <begin position="320"/>
        <end position="343"/>
    </location>
</feature>
<feature type="compositionally biased region" description="Basic and acidic residues" evidence="3">
    <location>
        <begin position="585"/>
        <end position="596"/>
    </location>
</feature>
<dbReference type="Gene3D" id="1.10.510.10">
    <property type="entry name" value="Transferase(Phosphotransferase) domain 1"/>
    <property type="match status" value="1"/>
</dbReference>
<feature type="region of interest" description="Disordered" evidence="3">
    <location>
        <begin position="361"/>
        <end position="389"/>
    </location>
</feature>
<organism evidence="5 6">
    <name type="scientific">Noviherbaspirillum denitrificans</name>
    <dbReference type="NCBI Taxonomy" id="1968433"/>
    <lineage>
        <taxon>Bacteria</taxon>
        <taxon>Pseudomonadati</taxon>
        <taxon>Pseudomonadota</taxon>
        <taxon>Betaproteobacteria</taxon>
        <taxon>Burkholderiales</taxon>
        <taxon>Oxalobacteraceae</taxon>
        <taxon>Noviherbaspirillum</taxon>
    </lineage>
</organism>
<evidence type="ECO:0000256" key="3">
    <source>
        <dbReference type="SAM" id="MobiDB-lite"/>
    </source>
</evidence>
<accession>A0A254TH02</accession>
<dbReference type="InterPro" id="IPR011009">
    <property type="entry name" value="Kinase-like_dom_sf"/>
</dbReference>
<dbReference type="InterPro" id="IPR017441">
    <property type="entry name" value="Protein_kinase_ATP_BS"/>
</dbReference>
<dbReference type="InterPro" id="IPR020635">
    <property type="entry name" value="Tyr_kinase_cat_dom"/>
</dbReference>